<feature type="transmembrane region" description="Helical" evidence="6">
    <location>
        <begin position="15"/>
        <end position="36"/>
    </location>
</feature>
<feature type="transmembrane region" description="Helical" evidence="6">
    <location>
        <begin position="48"/>
        <end position="67"/>
    </location>
</feature>
<feature type="domain" description="Rhodopsin" evidence="7">
    <location>
        <begin position="32"/>
        <end position="276"/>
    </location>
</feature>
<keyword evidence="3 6" id="KW-1133">Transmembrane helix</keyword>
<evidence type="ECO:0000256" key="5">
    <source>
        <dbReference type="ARBA" id="ARBA00038359"/>
    </source>
</evidence>
<dbReference type="AlphaFoldDB" id="A0A9P1H2U2"/>
<dbReference type="OrthoDB" id="444631at2759"/>
<sequence>MVVLNDVGTVPHHSLLALVWTCFSAALLFVILRTVVRFKIATRLTVDDYFIFLALAALLTLCTLETVQLDSLYHITAVIAGRISISTELMSQTEEYLKYEFAIIILFWTVLWFVKAGFLALYFKLFVELPHYRKVWYVLAAFSVVGYAGCVTTLCLSCGSVDKFFRFAGCAGPDQVWASNLSIYFSTAVDVFTDLCIMAMPLKLILNIKQISIKQKAGLVCVFSLCFVMIAFSIIRAKQVLVPQYFVNLTLLMIWSTLAATISVIVGSLPPLKILITNRATRRTRTGSHNNAGGSNRIHRKGSVVLSSLSSDRAPPAPAHIHAQRCPATSESQEEMLRSGGAKFVLVKNEPEFTGPERV</sequence>
<comment type="caution">
    <text evidence="8">The sequence shown here is derived from an EMBL/GenBank/DDBJ whole genome shotgun (WGS) entry which is preliminary data.</text>
</comment>
<reference evidence="8" key="1">
    <citation type="submission" date="2022-11" db="EMBL/GenBank/DDBJ databases">
        <authorList>
            <person name="Scott C."/>
            <person name="Bruce N."/>
        </authorList>
    </citation>
    <scope>NUCLEOTIDE SEQUENCE</scope>
</reference>
<evidence type="ECO:0000256" key="2">
    <source>
        <dbReference type="ARBA" id="ARBA00022692"/>
    </source>
</evidence>
<evidence type="ECO:0000256" key="1">
    <source>
        <dbReference type="ARBA" id="ARBA00004141"/>
    </source>
</evidence>
<keyword evidence="4 6" id="KW-0472">Membrane</keyword>
<feature type="transmembrane region" description="Helical" evidence="6">
    <location>
        <begin position="217"/>
        <end position="237"/>
    </location>
</feature>
<evidence type="ECO:0000256" key="4">
    <source>
        <dbReference type="ARBA" id="ARBA00023136"/>
    </source>
</evidence>
<evidence type="ECO:0000256" key="3">
    <source>
        <dbReference type="ARBA" id="ARBA00022989"/>
    </source>
</evidence>
<evidence type="ECO:0000256" key="6">
    <source>
        <dbReference type="SAM" id="Phobius"/>
    </source>
</evidence>
<name>A0A9P1H2U2_9PEZI</name>
<dbReference type="GO" id="GO:0016020">
    <property type="term" value="C:membrane"/>
    <property type="evidence" value="ECO:0007669"/>
    <property type="project" value="UniProtKB-SubCell"/>
</dbReference>
<dbReference type="InterPro" id="IPR052337">
    <property type="entry name" value="SAT4-like"/>
</dbReference>
<dbReference type="PANTHER" id="PTHR33048">
    <property type="entry name" value="PTH11-LIKE INTEGRAL MEMBRANE PROTEIN (AFU_ORTHOLOGUE AFUA_5G11245)"/>
    <property type="match status" value="1"/>
</dbReference>
<evidence type="ECO:0000313" key="8">
    <source>
        <dbReference type="EMBL" id="CAI4214378.1"/>
    </source>
</evidence>
<keyword evidence="9" id="KW-1185">Reference proteome</keyword>
<evidence type="ECO:0000313" key="9">
    <source>
        <dbReference type="Proteomes" id="UP000838763"/>
    </source>
</evidence>
<proteinExistence type="inferred from homology"/>
<gene>
    <name evidence="8" type="ORF">PPNO1_LOCUS4106</name>
</gene>
<dbReference type="Proteomes" id="UP000838763">
    <property type="component" value="Unassembled WGS sequence"/>
</dbReference>
<accession>A0A9P1H2U2</accession>
<protein>
    <recommendedName>
        <fullName evidence="7">Rhodopsin domain-containing protein</fullName>
    </recommendedName>
</protein>
<organism evidence="8 9">
    <name type="scientific">Parascedosporium putredinis</name>
    <dbReference type="NCBI Taxonomy" id="1442378"/>
    <lineage>
        <taxon>Eukaryota</taxon>
        <taxon>Fungi</taxon>
        <taxon>Dikarya</taxon>
        <taxon>Ascomycota</taxon>
        <taxon>Pezizomycotina</taxon>
        <taxon>Sordariomycetes</taxon>
        <taxon>Hypocreomycetidae</taxon>
        <taxon>Microascales</taxon>
        <taxon>Microascaceae</taxon>
        <taxon>Parascedosporium</taxon>
    </lineage>
</organism>
<evidence type="ECO:0000259" key="7">
    <source>
        <dbReference type="Pfam" id="PF20684"/>
    </source>
</evidence>
<comment type="subcellular location">
    <subcellularLocation>
        <location evidence="1">Membrane</location>
        <topology evidence="1">Multi-pass membrane protein</topology>
    </subcellularLocation>
</comment>
<dbReference type="EMBL" id="CALLCH030000011">
    <property type="protein sequence ID" value="CAI4214378.1"/>
    <property type="molecule type" value="Genomic_DNA"/>
</dbReference>
<feature type="transmembrane region" description="Helical" evidence="6">
    <location>
        <begin position="249"/>
        <end position="276"/>
    </location>
</feature>
<feature type="transmembrane region" description="Helical" evidence="6">
    <location>
        <begin position="181"/>
        <end position="205"/>
    </location>
</feature>
<feature type="transmembrane region" description="Helical" evidence="6">
    <location>
        <begin position="101"/>
        <end position="123"/>
    </location>
</feature>
<dbReference type="InterPro" id="IPR049326">
    <property type="entry name" value="Rhodopsin_dom_fungi"/>
</dbReference>
<keyword evidence="2 6" id="KW-0812">Transmembrane</keyword>
<comment type="similarity">
    <text evidence="5">Belongs to the SAT4 family.</text>
</comment>
<feature type="transmembrane region" description="Helical" evidence="6">
    <location>
        <begin position="135"/>
        <end position="161"/>
    </location>
</feature>
<dbReference type="Pfam" id="PF20684">
    <property type="entry name" value="Fung_rhodopsin"/>
    <property type="match status" value="1"/>
</dbReference>
<dbReference type="PANTHER" id="PTHR33048:SF162">
    <property type="entry name" value="SATRATOXIN BIOSYNTHESIS SC1 CLUSTER PROTEIN 4"/>
    <property type="match status" value="1"/>
</dbReference>